<evidence type="ECO:0000313" key="2">
    <source>
        <dbReference type="Proteomes" id="UP001058271"/>
    </source>
</evidence>
<sequence>MLDRRRLRGLAGPTRWVVLGIAVASVTAFLVAQRQSADTTYGRSPSTATIAEGSAGEISGATLPSVGEMTAMVAAERVVRLPGAVAEWDTGRVSAAIGASDVRILVAPPGLTKGQQSEVRKVENATIRIVGTKVSGGFYQASGSTLTEWRDQFARNDVTGQLVELIRALREDAGRPAADDAAGGAWRDPTGAELDTVAAALRAGGRYVAPGATLAAVPAKTAEDAFGTGSTFVVALPVQPRDMPAPRFGPRLAELFPDRPIVVMYGAWIEYHGPHAADFADVTAASFYARFDDRLSAYAYPQDNVLGAYLALVTDVRYAGLFDRPLPYRPVDPLRVALPVLPWLFAACVAAFLVLSARALPGPRPPKGLAVAGRDGVPARLAGLTALAVEVSGLTDNRTDAALTRAISSLGAAREALDARLPDQHVRGLLDSAERELDSVGRAVGVAGYRPAEYLRGRLA</sequence>
<organism evidence="1 2">
    <name type="scientific">Dactylosporangium roseum</name>
    <dbReference type="NCBI Taxonomy" id="47989"/>
    <lineage>
        <taxon>Bacteria</taxon>
        <taxon>Bacillati</taxon>
        <taxon>Actinomycetota</taxon>
        <taxon>Actinomycetes</taxon>
        <taxon>Micromonosporales</taxon>
        <taxon>Micromonosporaceae</taxon>
        <taxon>Dactylosporangium</taxon>
    </lineage>
</organism>
<name>A0ABY5ZD24_9ACTN</name>
<gene>
    <name evidence="1" type="ORF">Drose_12030</name>
</gene>
<evidence type="ECO:0008006" key="3">
    <source>
        <dbReference type="Google" id="ProtNLM"/>
    </source>
</evidence>
<dbReference type="Proteomes" id="UP001058271">
    <property type="component" value="Chromosome"/>
</dbReference>
<dbReference type="RefSeq" id="WP_260728269.1">
    <property type="nucleotide sequence ID" value="NZ_BAAABS010000041.1"/>
</dbReference>
<dbReference type="EMBL" id="CP073721">
    <property type="protein sequence ID" value="UWZ38880.1"/>
    <property type="molecule type" value="Genomic_DNA"/>
</dbReference>
<protein>
    <recommendedName>
        <fullName evidence="3">DUF4350 domain-containing protein</fullName>
    </recommendedName>
</protein>
<evidence type="ECO:0000313" key="1">
    <source>
        <dbReference type="EMBL" id="UWZ38880.1"/>
    </source>
</evidence>
<proteinExistence type="predicted"/>
<reference evidence="1" key="1">
    <citation type="submission" date="2021-04" db="EMBL/GenBank/DDBJ databases">
        <title>Biosynthetic gene clusters of Dactylosporangioum roseum.</title>
        <authorList>
            <person name="Hartkoorn R.C."/>
            <person name="Beaudoing E."/>
            <person name="Hot D."/>
            <person name="Moureu S."/>
        </authorList>
    </citation>
    <scope>NUCLEOTIDE SEQUENCE</scope>
    <source>
        <strain evidence="1">NRRL B-16295</strain>
    </source>
</reference>
<accession>A0ABY5ZD24</accession>
<keyword evidence="2" id="KW-1185">Reference proteome</keyword>